<keyword evidence="2" id="KW-1185">Reference proteome</keyword>
<dbReference type="AlphaFoldDB" id="G0IXZ6"/>
<dbReference type="EMBL" id="CP002955">
    <property type="protein sequence ID" value="AEL24329.1"/>
    <property type="molecule type" value="Genomic_DNA"/>
</dbReference>
<evidence type="ECO:0000313" key="2">
    <source>
        <dbReference type="Proteomes" id="UP000001635"/>
    </source>
</evidence>
<gene>
    <name evidence="1" type="ordered locus">Cycma_0554</name>
</gene>
<evidence type="ECO:0000313" key="1">
    <source>
        <dbReference type="EMBL" id="AEL24329.1"/>
    </source>
</evidence>
<dbReference type="RefSeq" id="WP_014018627.1">
    <property type="nucleotide sequence ID" value="NC_015914.1"/>
</dbReference>
<dbReference type="Proteomes" id="UP000001635">
    <property type="component" value="Chromosome"/>
</dbReference>
<proteinExistence type="predicted"/>
<accession>G0IXZ6</accession>
<organism evidence="1 2">
    <name type="scientific">Cyclobacterium marinum (strain ATCC 25205 / DSM 745 / LMG 13164 / NCIMB 1802)</name>
    <name type="common">Flectobacillus marinus</name>
    <dbReference type="NCBI Taxonomy" id="880070"/>
    <lineage>
        <taxon>Bacteria</taxon>
        <taxon>Pseudomonadati</taxon>
        <taxon>Bacteroidota</taxon>
        <taxon>Cytophagia</taxon>
        <taxon>Cytophagales</taxon>
        <taxon>Cyclobacteriaceae</taxon>
        <taxon>Cyclobacterium</taxon>
    </lineage>
</organism>
<dbReference type="OrthoDB" id="663364at2"/>
<reference evidence="2" key="1">
    <citation type="submission" date="2011-07" db="EMBL/GenBank/DDBJ databases">
        <title>The complete genome of Cyclobacterium marinum DSM 745.</title>
        <authorList>
            <person name="Lucas S."/>
            <person name="Han J."/>
            <person name="Lapidus A."/>
            <person name="Bruce D."/>
            <person name="Goodwin L."/>
            <person name="Pitluck S."/>
            <person name="Peters L."/>
            <person name="Kyrpides N."/>
            <person name="Mavromatis K."/>
            <person name="Ivanova N."/>
            <person name="Ovchinnikova G."/>
            <person name="Chertkov O."/>
            <person name="Detter J.C."/>
            <person name="Tapia R."/>
            <person name="Han C."/>
            <person name="Land M."/>
            <person name="Hauser L."/>
            <person name="Markowitz V."/>
            <person name="Cheng J.-F."/>
            <person name="Hugenholtz P."/>
            <person name="Woyke T."/>
            <person name="Wu D."/>
            <person name="Tindall B."/>
            <person name="Schuetze A."/>
            <person name="Brambilla E."/>
            <person name="Klenk H.-P."/>
            <person name="Eisen J.A."/>
        </authorList>
    </citation>
    <scope>NUCLEOTIDE SEQUENCE [LARGE SCALE GENOMIC DNA]</scope>
    <source>
        <strain evidence="2">ATCC 25205 / DSM 745 / LMG 13164 / NCIMB 1802</strain>
    </source>
</reference>
<dbReference type="HOGENOM" id="CLU_1892757_0_0_10"/>
<protein>
    <submittedName>
        <fullName evidence="1">Uncharacterized protein</fullName>
    </submittedName>
</protein>
<name>G0IXZ6_CYCMS</name>
<dbReference type="KEGG" id="cmr:Cycma_0554"/>
<sequence length="134" mass="15576">MNRQELISIYTGLSCETQSIRQFEQAYEWLSLQLSNDHEALESIPLTANFWQWWNTQYEALDLAFLESIELDNERKKVMVSIPGNSYKTTLTNEAELRAVWEDFHHVANMGGANYLLKKGVLNSIYTSIKQLIK</sequence>
<dbReference type="STRING" id="880070.Cycma_0554"/>